<keyword evidence="1" id="KW-0472">Membrane</keyword>
<dbReference type="InterPro" id="IPR046001">
    <property type="entry name" value="DUF5957"/>
</dbReference>
<evidence type="ECO:0000313" key="3">
    <source>
        <dbReference type="Proteomes" id="UP000217103"/>
    </source>
</evidence>
<proteinExistence type="predicted"/>
<organism evidence="2 3">
    <name type="scientific">Thermostaphylospora chromogena</name>
    <dbReference type="NCBI Taxonomy" id="35622"/>
    <lineage>
        <taxon>Bacteria</taxon>
        <taxon>Bacillati</taxon>
        <taxon>Actinomycetota</taxon>
        <taxon>Actinomycetes</taxon>
        <taxon>Streptosporangiales</taxon>
        <taxon>Thermomonosporaceae</taxon>
        <taxon>Thermostaphylospora</taxon>
    </lineage>
</organism>
<accession>A0A1H1HQL5</accession>
<name>A0A1H1HQL5_9ACTN</name>
<dbReference type="Pfam" id="PF19382">
    <property type="entry name" value="DUF5957"/>
    <property type="match status" value="1"/>
</dbReference>
<dbReference type="Proteomes" id="UP000217103">
    <property type="component" value="Unassembled WGS sequence"/>
</dbReference>
<keyword evidence="1" id="KW-1133">Transmembrane helix</keyword>
<dbReference type="STRING" id="35622.SAMN04489764_4704"/>
<keyword evidence="3" id="KW-1185">Reference proteome</keyword>
<feature type="transmembrane region" description="Helical" evidence="1">
    <location>
        <begin position="38"/>
        <end position="57"/>
    </location>
</feature>
<gene>
    <name evidence="2" type="ORF">SAMN04489764_4704</name>
</gene>
<reference evidence="2 3" key="1">
    <citation type="submission" date="2016-10" db="EMBL/GenBank/DDBJ databases">
        <authorList>
            <person name="de Groot N.N."/>
        </authorList>
    </citation>
    <scope>NUCLEOTIDE SEQUENCE [LARGE SCALE GENOMIC DNA]</scope>
    <source>
        <strain evidence="2 3">DSM 43794</strain>
    </source>
</reference>
<evidence type="ECO:0000313" key="2">
    <source>
        <dbReference type="EMBL" id="SDR27677.1"/>
    </source>
</evidence>
<sequence length="118" mass="12578">MRKLGVVVAAAVGGFIAGIVVAEVIVMVGRLAYDGAAGVRHLPIFTALAAAVAVPVVKRRCDDVPGRRSENFIGDHGLTCGITAAERAGRVNFRSEGRAEVISGTHAWERFHHRSFRT</sequence>
<protein>
    <submittedName>
        <fullName evidence="2">Uncharacterized protein</fullName>
    </submittedName>
</protein>
<dbReference type="EMBL" id="FNKK01000002">
    <property type="protein sequence ID" value="SDR27677.1"/>
    <property type="molecule type" value="Genomic_DNA"/>
</dbReference>
<keyword evidence="1" id="KW-0812">Transmembrane</keyword>
<dbReference type="AlphaFoldDB" id="A0A1H1HQL5"/>
<evidence type="ECO:0000256" key="1">
    <source>
        <dbReference type="SAM" id="Phobius"/>
    </source>
</evidence>